<evidence type="ECO:0000313" key="3">
    <source>
        <dbReference type="Proteomes" id="UP000576550"/>
    </source>
</evidence>
<dbReference type="AlphaFoldDB" id="A0A832QCG5"/>
<evidence type="ECO:0000313" key="2">
    <source>
        <dbReference type="EMBL" id="HHX99549.1"/>
    </source>
</evidence>
<dbReference type="EMBL" id="DUTP01000005">
    <property type="protein sequence ID" value="HHX99549.1"/>
    <property type="molecule type" value="Genomic_DNA"/>
</dbReference>
<dbReference type="Proteomes" id="UP000576550">
    <property type="component" value="Unassembled WGS sequence"/>
</dbReference>
<feature type="region of interest" description="Disordered" evidence="1">
    <location>
        <begin position="21"/>
        <end position="90"/>
    </location>
</feature>
<feature type="compositionally biased region" description="Polar residues" evidence="1">
    <location>
        <begin position="40"/>
        <end position="49"/>
    </location>
</feature>
<sequence length="107" mass="11289">MQGNNIELGTNYNLNEALENLSPAYEPTEPVARTGAEDPTTPSSYTSDVSGHEPTGGVQDIASTGENDGGSIERKWSGPGFDVNTQGADSTALDILKRKIHGEPIDD</sequence>
<gene>
    <name evidence="2" type="ORF">GX533_02655</name>
</gene>
<comment type="caution">
    <text evidence="2">The sequence shown here is derived from an EMBL/GenBank/DDBJ whole genome shotgun (WGS) entry which is preliminary data.</text>
</comment>
<protein>
    <submittedName>
        <fullName evidence="2">Uncharacterized protein</fullName>
    </submittedName>
</protein>
<evidence type="ECO:0000256" key="1">
    <source>
        <dbReference type="SAM" id="MobiDB-lite"/>
    </source>
</evidence>
<name>A0A832QCG5_9BACT</name>
<accession>A0A832QCG5</accession>
<proteinExistence type="predicted"/>
<reference evidence="2 3" key="1">
    <citation type="journal article" date="2020" name="Biotechnol. Biofuels">
        <title>New insights from the biogas microbiome by comprehensive genome-resolved metagenomics of nearly 1600 species originating from multiple anaerobic digesters.</title>
        <authorList>
            <person name="Campanaro S."/>
            <person name="Treu L."/>
            <person name="Rodriguez-R L.M."/>
            <person name="Kovalovszki A."/>
            <person name="Ziels R.M."/>
            <person name="Maus I."/>
            <person name="Zhu X."/>
            <person name="Kougias P.G."/>
            <person name="Basile A."/>
            <person name="Luo G."/>
            <person name="Schluter A."/>
            <person name="Konstantinidis K.T."/>
            <person name="Angelidaki I."/>
        </authorList>
    </citation>
    <scope>NUCLEOTIDE SEQUENCE [LARGE SCALE GENOMIC DNA]</scope>
    <source>
        <strain evidence="2">AS05jafATM_89</strain>
    </source>
</reference>
<organism evidence="2 3">
    <name type="scientific">Candidatus Dojkabacteria bacterium</name>
    <dbReference type="NCBI Taxonomy" id="2099670"/>
    <lineage>
        <taxon>Bacteria</taxon>
        <taxon>Candidatus Dojkabacteria</taxon>
    </lineage>
</organism>